<organism evidence="12 13">
    <name type="scientific">Heterodera schachtii</name>
    <name type="common">Sugarbeet cyst nematode worm</name>
    <name type="synonym">Tylenchus schachtii</name>
    <dbReference type="NCBI Taxonomy" id="97005"/>
    <lineage>
        <taxon>Eukaryota</taxon>
        <taxon>Metazoa</taxon>
        <taxon>Ecdysozoa</taxon>
        <taxon>Nematoda</taxon>
        <taxon>Chromadorea</taxon>
        <taxon>Rhabditida</taxon>
        <taxon>Tylenchina</taxon>
        <taxon>Tylenchomorpha</taxon>
        <taxon>Tylenchoidea</taxon>
        <taxon>Heteroderidae</taxon>
        <taxon>Heteroderinae</taxon>
        <taxon>Heterodera</taxon>
    </lineage>
</organism>
<feature type="compositionally biased region" description="Basic and acidic residues" evidence="10">
    <location>
        <begin position="964"/>
        <end position="979"/>
    </location>
</feature>
<evidence type="ECO:0000259" key="11">
    <source>
        <dbReference type="PROSITE" id="PS50002"/>
    </source>
</evidence>
<dbReference type="AlphaFoldDB" id="A0ABD2J6E0"/>
<feature type="compositionally biased region" description="Basic and acidic residues" evidence="10">
    <location>
        <begin position="497"/>
        <end position="552"/>
    </location>
</feature>
<feature type="compositionally biased region" description="Basic and acidic residues" evidence="10">
    <location>
        <begin position="1040"/>
        <end position="1057"/>
    </location>
</feature>
<dbReference type="SMART" id="SM00326">
    <property type="entry name" value="SH3"/>
    <property type="match status" value="1"/>
</dbReference>
<feature type="compositionally biased region" description="Polar residues" evidence="10">
    <location>
        <begin position="123"/>
        <end position="138"/>
    </location>
</feature>
<evidence type="ECO:0000256" key="9">
    <source>
        <dbReference type="SAM" id="Coils"/>
    </source>
</evidence>
<dbReference type="Pfam" id="PF12796">
    <property type="entry name" value="Ank_2"/>
    <property type="match status" value="1"/>
</dbReference>
<feature type="compositionally biased region" description="Polar residues" evidence="10">
    <location>
        <begin position="457"/>
        <end position="470"/>
    </location>
</feature>
<feature type="region of interest" description="Disordered" evidence="10">
    <location>
        <begin position="964"/>
        <end position="984"/>
    </location>
</feature>
<feature type="domain" description="SH3" evidence="11">
    <location>
        <begin position="932"/>
        <end position="1016"/>
    </location>
</feature>
<dbReference type="InterPro" id="IPR001452">
    <property type="entry name" value="SH3_domain"/>
</dbReference>
<keyword evidence="4" id="KW-0677">Repeat</keyword>
<evidence type="ECO:0000313" key="13">
    <source>
        <dbReference type="Proteomes" id="UP001620645"/>
    </source>
</evidence>
<evidence type="ECO:0000256" key="2">
    <source>
        <dbReference type="ARBA" id="ARBA00022443"/>
    </source>
</evidence>
<dbReference type="SUPFAM" id="SSF50044">
    <property type="entry name" value="SH3-domain"/>
    <property type="match status" value="1"/>
</dbReference>
<feature type="coiled-coil region" evidence="9">
    <location>
        <begin position="158"/>
        <end position="185"/>
    </location>
</feature>
<feature type="compositionally biased region" description="Basic and acidic residues" evidence="10">
    <location>
        <begin position="642"/>
        <end position="653"/>
    </location>
</feature>
<feature type="compositionally biased region" description="Basic and acidic residues" evidence="10">
    <location>
        <begin position="443"/>
        <end position="456"/>
    </location>
</feature>
<keyword evidence="2 8" id="KW-0728">SH3 domain</keyword>
<evidence type="ECO:0000256" key="7">
    <source>
        <dbReference type="PROSITE-ProRule" id="PRU00023"/>
    </source>
</evidence>
<feature type="compositionally biased region" description="Polar residues" evidence="10">
    <location>
        <begin position="354"/>
        <end position="368"/>
    </location>
</feature>
<reference evidence="12 13" key="1">
    <citation type="submission" date="2024-10" db="EMBL/GenBank/DDBJ databases">
        <authorList>
            <person name="Kim D."/>
        </authorList>
    </citation>
    <scope>NUCLEOTIDE SEQUENCE [LARGE SCALE GENOMIC DNA]</scope>
    <source>
        <strain evidence="12">Taebaek</strain>
    </source>
</reference>
<feature type="region of interest" description="Disordered" evidence="10">
    <location>
        <begin position="441"/>
        <end position="761"/>
    </location>
</feature>
<feature type="region of interest" description="Disordered" evidence="10">
    <location>
        <begin position="123"/>
        <end position="150"/>
    </location>
</feature>
<feature type="repeat" description="ANK" evidence="7">
    <location>
        <begin position="834"/>
        <end position="866"/>
    </location>
</feature>
<dbReference type="InterPro" id="IPR047163">
    <property type="entry name" value="ASPP1/2"/>
</dbReference>
<feature type="region of interest" description="Disordered" evidence="10">
    <location>
        <begin position="330"/>
        <end position="380"/>
    </location>
</feature>
<name>A0ABD2J6E0_HETSC</name>
<feature type="region of interest" description="Disordered" evidence="10">
    <location>
        <begin position="1"/>
        <end position="24"/>
    </location>
</feature>
<feature type="compositionally biased region" description="Basic and acidic residues" evidence="10">
    <location>
        <begin position="697"/>
        <end position="725"/>
    </location>
</feature>
<evidence type="ECO:0000256" key="6">
    <source>
        <dbReference type="ARBA" id="ARBA00023242"/>
    </source>
</evidence>
<keyword evidence="5 7" id="KW-0040">ANK repeat</keyword>
<dbReference type="PROSITE" id="PS50002">
    <property type="entry name" value="SH3"/>
    <property type="match status" value="1"/>
</dbReference>
<keyword evidence="6" id="KW-0539">Nucleus</keyword>
<dbReference type="PROSITE" id="PS50297">
    <property type="entry name" value="ANK_REP_REGION"/>
    <property type="match status" value="2"/>
</dbReference>
<dbReference type="PROSITE" id="PS50088">
    <property type="entry name" value="ANK_REPEAT"/>
    <property type="match status" value="2"/>
</dbReference>
<dbReference type="EMBL" id="JBICCN010000254">
    <property type="protein sequence ID" value="KAL3082968.1"/>
    <property type="molecule type" value="Genomic_DNA"/>
</dbReference>
<keyword evidence="9" id="KW-0175">Coiled coil</keyword>
<feature type="coiled-coil region" evidence="9">
    <location>
        <begin position="234"/>
        <end position="282"/>
    </location>
</feature>
<dbReference type="PANTHER" id="PTHR24131:SF10">
    <property type="entry name" value="ANKYRIN-REPEAT, SH3-DOMAIN, AND PROLINE-RICH-REGION CONTAINING PROTEIN, ISOFORM B"/>
    <property type="match status" value="1"/>
</dbReference>
<dbReference type="SMART" id="SM00248">
    <property type="entry name" value="ANK"/>
    <property type="match status" value="2"/>
</dbReference>
<keyword evidence="13" id="KW-1185">Reference proteome</keyword>
<dbReference type="Gene3D" id="1.25.40.20">
    <property type="entry name" value="Ankyrin repeat-containing domain"/>
    <property type="match status" value="1"/>
</dbReference>
<feature type="region of interest" description="Disordered" evidence="10">
    <location>
        <begin position="41"/>
        <end position="96"/>
    </location>
</feature>
<feature type="compositionally biased region" description="Basic and acidic residues" evidence="10">
    <location>
        <begin position="614"/>
        <end position="631"/>
    </location>
</feature>
<feature type="compositionally biased region" description="Basic and acidic residues" evidence="10">
    <location>
        <begin position="560"/>
        <end position="574"/>
    </location>
</feature>
<dbReference type="Pfam" id="PF00018">
    <property type="entry name" value="SH3_1"/>
    <property type="match status" value="1"/>
</dbReference>
<evidence type="ECO:0000313" key="12">
    <source>
        <dbReference type="EMBL" id="KAL3082968.1"/>
    </source>
</evidence>
<comment type="caution">
    <text evidence="12">The sequence shown here is derived from an EMBL/GenBank/DDBJ whole genome shotgun (WGS) entry which is preliminary data.</text>
</comment>
<evidence type="ECO:0000256" key="5">
    <source>
        <dbReference type="ARBA" id="ARBA00023043"/>
    </source>
</evidence>
<dbReference type="GO" id="GO:0006915">
    <property type="term" value="P:apoptotic process"/>
    <property type="evidence" value="ECO:0007669"/>
    <property type="project" value="UniProtKB-KW"/>
</dbReference>
<protein>
    <recommendedName>
        <fullName evidence="11">SH3 domain-containing protein</fullName>
    </recommendedName>
</protein>
<dbReference type="PANTHER" id="PTHR24131">
    <property type="entry name" value="APOPTOSIS-STIMULATING OF P53 PROTEIN"/>
    <property type="match status" value="1"/>
</dbReference>
<dbReference type="InterPro" id="IPR036770">
    <property type="entry name" value="Ankyrin_rpt-contain_sf"/>
</dbReference>
<keyword evidence="3" id="KW-0053">Apoptosis</keyword>
<evidence type="ECO:0000256" key="3">
    <source>
        <dbReference type="ARBA" id="ARBA00022703"/>
    </source>
</evidence>
<evidence type="ECO:0000256" key="1">
    <source>
        <dbReference type="ARBA" id="ARBA00004123"/>
    </source>
</evidence>
<feature type="region of interest" description="Disordered" evidence="10">
    <location>
        <begin position="1033"/>
        <end position="1075"/>
    </location>
</feature>
<gene>
    <name evidence="12" type="ORF">niasHS_010770</name>
</gene>
<sequence>MSLSPLSVIGDSFNDKPPEKPPRQFHYQSVEQLVAPAMPLLPSSAVGTSPASASSSAASPSARPLRVAQPPPLATAFPSCSSTIPQPPNSVDASSSFLPNSISVPSLPKPAIQFHRSVASVSSEIGSRAGTTNKQQNAPGGLNGRGDRGRSRYVQMSYEELLELARNQQRQIEANEDELDERRKAVALFGVAKRTAASQSEQQQNARILMANLRAQISHDELEMVHLGKRQKEAKKLREHNEKQSKELAQLENEYGHDDEQLRRAVAKVDALRRQLEMLYQHRAMAADAAAFQQRQINAEESAEKGSGRVEKRPKASVVPFKVMEWRQGNGEETCGSANEAEFEGGDGQCRGENGTQRRQSPQKSASSLRPPAFQPPINWRRTTPQVDQFSIKRNSMTALKRLSWVAENGGDEYLMNFVVNEQKKGRTHISFGEMVPKPAEGVAEKERIGTNEERGAQSTDIGNDGQMHSNAFKGQRKVIGEGAGGSDQLDIPTLSERTDELREEKQTEAESQTTEERQTSAEKHTKVPFEEEGKTQPKTAEEAKSRTDQRDTGVQLVDEGARSRDLEKPKETASKVSSPMKRMAVQENSWEFHKKFAERLPNKMAKDEEEMGTDEKRKEEEEEEKRSEREEEKEEESVTTEESRQREKRERQSNLNTTPPFGEVFKGRNDQQQLEEDDEKEGEEEKEEGEEEEGVWEDKQKEKWVERRDEESEPKCEERPKEGHMAQMPAETEVEEENPAEMFDSPPLDEMTTDESSSSAGEETPIVFEESLLAMPRNVKGILRLSDTVREEKKHRVMFDLIVLFLDVAYEGQYDTLVELAAKIEDISIANSEGTTALHYAICAGNFDIVKFLIENGADVNALDVDGWSPLHCAASCNNPKMLRQLIENGACPFATTFGMSETATQLFDETLDFAVAADYMEMVENCMGMLNDGKVYAAYSYEAEKEDELSFLEGDELRVLRKSEEEGTEGGGERPAEDADADGTAPTHFWWFCEHCASEDKGLVPRNYLSLYPTWKFRSRYPTDFEVPRPSRSIAEQIDERTAASEGCQRERDEISDGQANGREGQRELSTYA</sequence>
<feature type="compositionally biased region" description="Basic and acidic residues" evidence="10">
    <location>
        <begin position="591"/>
        <end position="607"/>
    </location>
</feature>
<feature type="repeat" description="ANK" evidence="7">
    <location>
        <begin position="867"/>
        <end position="892"/>
    </location>
</feature>
<dbReference type="GO" id="GO:0005634">
    <property type="term" value="C:nucleus"/>
    <property type="evidence" value="ECO:0007669"/>
    <property type="project" value="UniProtKB-SubCell"/>
</dbReference>
<proteinExistence type="predicted"/>
<accession>A0ABD2J6E0</accession>
<dbReference type="SUPFAM" id="SSF48403">
    <property type="entry name" value="Ankyrin repeat"/>
    <property type="match status" value="1"/>
</dbReference>
<dbReference type="InterPro" id="IPR002110">
    <property type="entry name" value="Ankyrin_rpt"/>
</dbReference>
<evidence type="ECO:0000256" key="4">
    <source>
        <dbReference type="ARBA" id="ARBA00022737"/>
    </source>
</evidence>
<dbReference type="Proteomes" id="UP001620645">
    <property type="component" value="Unassembled WGS sequence"/>
</dbReference>
<evidence type="ECO:0000256" key="10">
    <source>
        <dbReference type="SAM" id="MobiDB-lite"/>
    </source>
</evidence>
<dbReference type="PRINTS" id="PR00452">
    <property type="entry name" value="SH3DOMAIN"/>
</dbReference>
<feature type="compositionally biased region" description="Acidic residues" evidence="10">
    <location>
        <begin position="674"/>
        <end position="696"/>
    </location>
</feature>
<feature type="compositionally biased region" description="Basic and acidic residues" evidence="10">
    <location>
        <begin position="13"/>
        <end position="22"/>
    </location>
</feature>
<evidence type="ECO:0000256" key="8">
    <source>
        <dbReference type="PROSITE-ProRule" id="PRU00192"/>
    </source>
</evidence>
<comment type="subcellular location">
    <subcellularLocation>
        <location evidence="1">Nucleus</location>
    </subcellularLocation>
</comment>
<dbReference type="InterPro" id="IPR036028">
    <property type="entry name" value="SH3-like_dom_sf"/>
</dbReference>
<feature type="compositionally biased region" description="Polar residues" evidence="10">
    <location>
        <begin position="78"/>
        <end position="96"/>
    </location>
</feature>
<feature type="compositionally biased region" description="Low complexity" evidence="10">
    <location>
        <begin position="42"/>
        <end position="62"/>
    </location>
</feature>